<dbReference type="Pfam" id="PF07784">
    <property type="entry name" value="DUF1622"/>
    <property type="match status" value="1"/>
</dbReference>
<dbReference type="PANTHER" id="PTHR38468">
    <property type="entry name" value="SLL0939 PROTEIN"/>
    <property type="match status" value="1"/>
</dbReference>
<organism evidence="2 3">
    <name type="scientific">Youngiibacter multivorans</name>
    <dbReference type="NCBI Taxonomy" id="937251"/>
    <lineage>
        <taxon>Bacteria</taxon>
        <taxon>Bacillati</taxon>
        <taxon>Bacillota</taxon>
        <taxon>Clostridia</taxon>
        <taxon>Eubacteriales</taxon>
        <taxon>Clostridiaceae</taxon>
        <taxon>Youngiibacter</taxon>
    </lineage>
</organism>
<keyword evidence="1" id="KW-1133">Transmembrane helix</keyword>
<dbReference type="EMBL" id="JAGGKC010000003">
    <property type="protein sequence ID" value="MBP1918128.1"/>
    <property type="molecule type" value="Genomic_DNA"/>
</dbReference>
<feature type="transmembrane region" description="Helical" evidence="1">
    <location>
        <begin position="20"/>
        <end position="38"/>
    </location>
</feature>
<dbReference type="InterPro" id="IPR012427">
    <property type="entry name" value="DUF1622"/>
</dbReference>
<comment type="caution">
    <text evidence="2">The sequence shown here is derived from an EMBL/GenBank/DDBJ whole genome shotgun (WGS) entry which is preliminary data.</text>
</comment>
<dbReference type="Proteomes" id="UP001519271">
    <property type="component" value="Unassembled WGS sequence"/>
</dbReference>
<proteinExistence type="predicted"/>
<gene>
    <name evidence="2" type="ORF">J2Z34_000599</name>
</gene>
<sequence>MHISELLHDIIPYAIYPLELMGIVIILISSLKGFYMYVKGIINRHVPDHLIKLDFARGLGVALEFLLASELLKTIIIGTLDELLILVIVMALRIVFTFILHWEIKEGSNNGEA</sequence>
<feature type="transmembrane region" description="Helical" evidence="1">
    <location>
        <begin position="83"/>
        <end position="102"/>
    </location>
</feature>
<evidence type="ECO:0000313" key="3">
    <source>
        <dbReference type="Proteomes" id="UP001519271"/>
    </source>
</evidence>
<evidence type="ECO:0000256" key="1">
    <source>
        <dbReference type="SAM" id="Phobius"/>
    </source>
</evidence>
<evidence type="ECO:0000313" key="2">
    <source>
        <dbReference type="EMBL" id="MBP1918128.1"/>
    </source>
</evidence>
<dbReference type="PANTHER" id="PTHR38468:SF1">
    <property type="entry name" value="SLL0939 PROTEIN"/>
    <property type="match status" value="1"/>
</dbReference>
<keyword evidence="1" id="KW-0812">Transmembrane</keyword>
<reference evidence="2 3" key="1">
    <citation type="submission" date="2021-03" db="EMBL/GenBank/DDBJ databases">
        <title>Genomic Encyclopedia of Type Strains, Phase IV (KMG-IV): sequencing the most valuable type-strain genomes for metagenomic binning, comparative biology and taxonomic classification.</title>
        <authorList>
            <person name="Goeker M."/>
        </authorList>
    </citation>
    <scope>NUCLEOTIDE SEQUENCE [LARGE SCALE GENOMIC DNA]</scope>
    <source>
        <strain evidence="2 3">DSM 6139</strain>
    </source>
</reference>
<protein>
    <submittedName>
        <fullName evidence="2">Membrane protein</fullName>
    </submittedName>
</protein>
<keyword evidence="3" id="KW-1185">Reference proteome</keyword>
<name>A0ABS4G0P4_9CLOT</name>
<dbReference type="RefSeq" id="WP_209458367.1">
    <property type="nucleotide sequence ID" value="NZ_JAGGKC010000003.1"/>
</dbReference>
<keyword evidence="1" id="KW-0472">Membrane</keyword>
<accession>A0ABS4G0P4</accession>